<dbReference type="AlphaFoldDB" id="A0A9P8Q7G0"/>
<keyword evidence="2" id="KW-1185">Reference proteome</keyword>
<reference evidence="1" key="1">
    <citation type="journal article" date="2021" name="Open Biol.">
        <title>Shared evolutionary footprints suggest mitochondrial oxidative damage underlies multiple complex I losses in fungi.</title>
        <authorList>
            <person name="Schikora-Tamarit M.A."/>
            <person name="Marcet-Houben M."/>
            <person name="Nosek J."/>
            <person name="Gabaldon T."/>
        </authorList>
    </citation>
    <scope>NUCLEOTIDE SEQUENCE</scope>
    <source>
        <strain evidence="1">CBS2887</strain>
    </source>
</reference>
<dbReference type="EMBL" id="JAEUBG010002047">
    <property type="protein sequence ID" value="KAH3685391.1"/>
    <property type="molecule type" value="Genomic_DNA"/>
</dbReference>
<sequence>MLVLKLMVALQVKFVMERVNRWHQARLSVNVQIGEVIAHLMRQSGVSDAINSGHLTVATRFWPMTVEGPGTWMSNEDNKLVDSETFVSSWSEPEPEPELFLLGMGAIKALFSSSSLVLFDQDS</sequence>
<dbReference type="Proteomes" id="UP000774326">
    <property type="component" value="Unassembled WGS sequence"/>
</dbReference>
<comment type="caution">
    <text evidence="1">The sequence shown here is derived from an EMBL/GenBank/DDBJ whole genome shotgun (WGS) entry which is preliminary data.</text>
</comment>
<protein>
    <submittedName>
        <fullName evidence="1">Uncharacterized protein</fullName>
    </submittedName>
</protein>
<accession>A0A9P8Q7G0</accession>
<evidence type="ECO:0000313" key="1">
    <source>
        <dbReference type="EMBL" id="KAH3685391.1"/>
    </source>
</evidence>
<proteinExistence type="predicted"/>
<gene>
    <name evidence="1" type="ORF">WICPIJ_003629</name>
</gene>
<reference evidence="1" key="2">
    <citation type="submission" date="2021-01" db="EMBL/GenBank/DDBJ databases">
        <authorList>
            <person name="Schikora-Tamarit M.A."/>
        </authorList>
    </citation>
    <scope>NUCLEOTIDE SEQUENCE</scope>
    <source>
        <strain evidence="1">CBS2887</strain>
    </source>
</reference>
<organism evidence="1 2">
    <name type="scientific">Wickerhamomyces pijperi</name>
    <name type="common">Yeast</name>
    <name type="synonym">Pichia pijperi</name>
    <dbReference type="NCBI Taxonomy" id="599730"/>
    <lineage>
        <taxon>Eukaryota</taxon>
        <taxon>Fungi</taxon>
        <taxon>Dikarya</taxon>
        <taxon>Ascomycota</taxon>
        <taxon>Saccharomycotina</taxon>
        <taxon>Saccharomycetes</taxon>
        <taxon>Phaffomycetales</taxon>
        <taxon>Wickerhamomycetaceae</taxon>
        <taxon>Wickerhamomyces</taxon>
    </lineage>
</organism>
<evidence type="ECO:0000313" key="2">
    <source>
        <dbReference type="Proteomes" id="UP000774326"/>
    </source>
</evidence>
<name>A0A9P8Q7G0_WICPI</name>